<dbReference type="InterPro" id="IPR000326">
    <property type="entry name" value="PAP2/HPO"/>
</dbReference>
<dbReference type="Gene3D" id="1.20.144.10">
    <property type="entry name" value="Phosphatidic acid phosphatase type 2/haloperoxidase"/>
    <property type="match status" value="1"/>
</dbReference>
<dbReference type="PANTHER" id="PTHR10165">
    <property type="entry name" value="LIPID PHOSPHATE PHOSPHATASE"/>
    <property type="match status" value="1"/>
</dbReference>
<feature type="transmembrane region" description="Helical" evidence="6">
    <location>
        <begin position="21"/>
        <end position="39"/>
    </location>
</feature>
<keyword evidence="9" id="KW-1185">Reference proteome</keyword>
<feature type="domain" description="Phosphatidic acid phosphatase type 2/haloperoxidase" evidence="7">
    <location>
        <begin position="118"/>
        <end position="261"/>
    </location>
</feature>
<comment type="caution">
    <text evidence="8">The sequence shown here is derived from an EMBL/GenBank/DDBJ whole genome shotgun (WGS) entry which is preliminary data.</text>
</comment>
<protein>
    <recommendedName>
        <fullName evidence="7">Phosphatidic acid phosphatase type 2/haloperoxidase domain-containing protein</fullName>
    </recommendedName>
</protein>
<evidence type="ECO:0000256" key="6">
    <source>
        <dbReference type="SAM" id="Phobius"/>
    </source>
</evidence>
<feature type="transmembrane region" description="Helical" evidence="6">
    <location>
        <begin position="102"/>
        <end position="123"/>
    </location>
</feature>
<feature type="non-terminal residue" evidence="8">
    <location>
        <position position="1"/>
    </location>
</feature>
<evidence type="ECO:0000313" key="8">
    <source>
        <dbReference type="EMBL" id="GMS92695.1"/>
    </source>
</evidence>
<dbReference type="AlphaFoldDB" id="A0AAV5TC24"/>
<gene>
    <name evidence="8" type="ORF">PENTCL1PPCAC_14870</name>
</gene>
<evidence type="ECO:0000256" key="3">
    <source>
        <dbReference type="ARBA" id="ARBA00022692"/>
    </source>
</evidence>
<dbReference type="SMART" id="SM00014">
    <property type="entry name" value="acidPPc"/>
    <property type="match status" value="1"/>
</dbReference>
<keyword evidence="4 6" id="KW-1133">Transmembrane helix</keyword>
<dbReference type="Proteomes" id="UP001432027">
    <property type="component" value="Unassembled WGS sequence"/>
</dbReference>
<dbReference type="GO" id="GO:0046839">
    <property type="term" value="P:phospholipid dephosphorylation"/>
    <property type="evidence" value="ECO:0007669"/>
    <property type="project" value="TreeGrafter"/>
</dbReference>
<dbReference type="PANTHER" id="PTHR10165:SF103">
    <property type="entry name" value="PHOSPHOLIPID PHOSPHATASE HOMOLOG 1.2 HOMOLOG"/>
    <property type="match status" value="1"/>
</dbReference>
<dbReference type="GO" id="GO:0007165">
    <property type="term" value="P:signal transduction"/>
    <property type="evidence" value="ECO:0007669"/>
    <property type="project" value="TreeGrafter"/>
</dbReference>
<name>A0AAV5TC24_9BILA</name>
<dbReference type="Pfam" id="PF01569">
    <property type="entry name" value="PAP2"/>
    <property type="match status" value="1"/>
</dbReference>
<comment type="similarity">
    <text evidence="2">Belongs to the PA-phosphatase related phosphoesterase family.</text>
</comment>
<comment type="subcellular location">
    <subcellularLocation>
        <location evidence="1">Membrane</location>
        <topology evidence="1">Multi-pass membrane protein</topology>
    </subcellularLocation>
</comment>
<dbReference type="InterPro" id="IPR036938">
    <property type="entry name" value="PAP2/HPO_sf"/>
</dbReference>
<evidence type="ECO:0000256" key="1">
    <source>
        <dbReference type="ARBA" id="ARBA00004141"/>
    </source>
</evidence>
<evidence type="ECO:0000256" key="4">
    <source>
        <dbReference type="ARBA" id="ARBA00022989"/>
    </source>
</evidence>
<proteinExistence type="inferred from homology"/>
<evidence type="ECO:0000259" key="7">
    <source>
        <dbReference type="SMART" id="SM00014"/>
    </source>
</evidence>
<dbReference type="GO" id="GO:0005886">
    <property type="term" value="C:plasma membrane"/>
    <property type="evidence" value="ECO:0007669"/>
    <property type="project" value="TreeGrafter"/>
</dbReference>
<dbReference type="InterPro" id="IPR043216">
    <property type="entry name" value="PAP-like"/>
</dbReference>
<evidence type="ECO:0000313" key="9">
    <source>
        <dbReference type="Proteomes" id="UP001432027"/>
    </source>
</evidence>
<feature type="transmembrane region" description="Helical" evidence="6">
    <location>
        <begin position="71"/>
        <end position="90"/>
    </location>
</feature>
<dbReference type="SUPFAM" id="SSF48317">
    <property type="entry name" value="Acid phosphatase/Vanadium-dependent haloperoxidase"/>
    <property type="match status" value="1"/>
</dbReference>
<dbReference type="GO" id="GO:0006644">
    <property type="term" value="P:phospholipid metabolic process"/>
    <property type="evidence" value="ECO:0007669"/>
    <property type="project" value="InterPro"/>
</dbReference>
<dbReference type="GO" id="GO:0008195">
    <property type="term" value="F:phosphatidate phosphatase activity"/>
    <property type="evidence" value="ECO:0007669"/>
    <property type="project" value="TreeGrafter"/>
</dbReference>
<keyword evidence="3 6" id="KW-0812">Transmembrane</keyword>
<sequence length="295" mass="32613">TGIHLVGRAMMLKTRHINPSAILINFIGLYGVAILTVIIPETFGVRRRGFYCDDTSIQQPFYDHTIPMGQLTWASLALFLGIALITEFVVSRKESSGVVYQWRGYGIPAFVVQALLIFGYSHIGFVLQVALTQYAKYGTGRLRPHFMDICKPIGFACTEPHQYITHYTCSNTNARRVYETRLSFFSGHSSTAIYSALFIAIYLESRLVPRNLLTGVRRAVQGTLIAAALIVCFTRVTDNFHHPTDVLVGIAFGGVVAMVTASSVAGLCSYGLNPVRQPKGISAFSSFISRNEEKQ</sequence>
<evidence type="ECO:0000256" key="5">
    <source>
        <dbReference type="ARBA" id="ARBA00023136"/>
    </source>
</evidence>
<feature type="transmembrane region" description="Helical" evidence="6">
    <location>
        <begin position="215"/>
        <end position="236"/>
    </location>
</feature>
<reference evidence="8" key="1">
    <citation type="submission" date="2023-10" db="EMBL/GenBank/DDBJ databases">
        <title>Genome assembly of Pristionchus species.</title>
        <authorList>
            <person name="Yoshida K."/>
            <person name="Sommer R.J."/>
        </authorList>
    </citation>
    <scope>NUCLEOTIDE SEQUENCE</scope>
    <source>
        <strain evidence="8">RS0144</strain>
    </source>
</reference>
<keyword evidence="5 6" id="KW-0472">Membrane</keyword>
<evidence type="ECO:0000256" key="2">
    <source>
        <dbReference type="ARBA" id="ARBA00008816"/>
    </source>
</evidence>
<feature type="transmembrane region" description="Helical" evidence="6">
    <location>
        <begin position="248"/>
        <end position="272"/>
    </location>
</feature>
<dbReference type="EMBL" id="BTSX01000004">
    <property type="protein sequence ID" value="GMS92695.1"/>
    <property type="molecule type" value="Genomic_DNA"/>
</dbReference>
<organism evidence="8 9">
    <name type="scientific">Pristionchus entomophagus</name>
    <dbReference type="NCBI Taxonomy" id="358040"/>
    <lineage>
        <taxon>Eukaryota</taxon>
        <taxon>Metazoa</taxon>
        <taxon>Ecdysozoa</taxon>
        <taxon>Nematoda</taxon>
        <taxon>Chromadorea</taxon>
        <taxon>Rhabditida</taxon>
        <taxon>Rhabditina</taxon>
        <taxon>Diplogasteromorpha</taxon>
        <taxon>Diplogasteroidea</taxon>
        <taxon>Neodiplogasteridae</taxon>
        <taxon>Pristionchus</taxon>
    </lineage>
</organism>
<feature type="transmembrane region" description="Helical" evidence="6">
    <location>
        <begin position="182"/>
        <end position="203"/>
    </location>
</feature>
<accession>A0AAV5TC24</accession>